<feature type="compositionally biased region" description="Polar residues" evidence="8">
    <location>
        <begin position="15"/>
        <end position="25"/>
    </location>
</feature>
<evidence type="ECO:0000313" key="10">
    <source>
        <dbReference type="EMBL" id="RUO96794.1"/>
    </source>
</evidence>
<reference evidence="10 11" key="1">
    <citation type="journal article" date="2018" name="New Phytol.">
        <title>Phylogenomics of Endogonaceae and evolution of mycorrhizas within Mucoromycota.</title>
        <authorList>
            <person name="Chang Y."/>
            <person name="Desiro A."/>
            <person name="Na H."/>
            <person name="Sandor L."/>
            <person name="Lipzen A."/>
            <person name="Clum A."/>
            <person name="Barry K."/>
            <person name="Grigoriev I.V."/>
            <person name="Martin F.M."/>
            <person name="Stajich J.E."/>
            <person name="Smith M.E."/>
            <person name="Bonito G."/>
            <person name="Spatafora J.W."/>
        </authorList>
    </citation>
    <scope>NUCLEOTIDE SEQUENCE [LARGE SCALE GENOMIC DNA]</scope>
    <source>
        <strain evidence="10 11">GMNB39</strain>
    </source>
</reference>
<dbReference type="EC" id="1.1.5.3" evidence="3 7"/>
<evidence type="ECO:0000256" key="7">
    <source>
        <dbReference type="RuleBase" id="RU361217"/>
    </source>
</evidence>
<comment type="cofactor">
    <cofactor evidence="1 7">
        <name>FAD</name>
        <dbReference type="ChEBI" id="CHEBI:57692"/>
    </cofactor>
</comment>
<dbReference type="GO" id="GO:0004368">
    <property type="term" value="F:glycerol-3-phosphate dehydrogenase (quinone) activity"/>
    <property type="evidence" value="ECO:0007669"/>
    <property type="project" value="UniProtKB-EC"/>
</dbReference>
<dbReference type="Gene3D" id="3.50.50.60">
    <property type="entry name" value="FAD/NAD(P)-binding domain"/>
    <property type="match status" value="1"/>
</dbReference>
<dbReference type="OrthoDB" id="264015at2759"/>
<keyword evidence="5" id="KW-0274">FAD</keyword>
<accession>A0A433A287</accession>
<dbReference type="GO" id="GO:0005739">
    <property type="term" value="C:mitochondrion"/>
    <property type="evidence" value="ECO:0007669"/>
    <property type="project" value="TreeGrafter"/>
</dbReference>
<dbReference type="SUPFAM" id="SSF51905">
    <property type="entry name" value="FAD/NAD(P)-binding domain"/>
    <property type="match status" value="1"/>
</dbReference>
<dbReference type="PROSITE" id="PS00977">
    <property type="entry name" value="FAD_G3PDH_1"/>
    <property type="match status" value="1"/>
</dbReference>
<evidence type="ECO:0000256" key="8">
    <source>
        <dbReference type="SAM" id="MobiDB-lite"/>
    </source>
</evidence>
<comment type="catalytic activity">
    <reaction evidence="7">
        <text>a quinone + sn-glycerol 3-phosphate = dihydroxyacetone phosphate + a quinol</text>
        <dbReference type="Rhea" id="RHEA:18977"/>
        <dbReference type="ChEBI" id="CHEBI:24646"/>
        <dbReference type="ChEBI" id="CHEBI:57597"/>
        <dbReference type="ChEBI" id="CHEBI:57642"/>
        <dbReference type="ChEBI" id="CHEBI:132124"/>
        <dbReference type="EC" id="1.1.5.3"/>
    </reaction>
</comment>
<feature type="region of interest" description="Disordered" evidence="8">
    <location>
        <begin position="1"/>
        <end position="25"/>
    </location>
</feature>
<comment type="similarity">
    <text evidence="2 7">Belongs to the FAD-dependent glycerol-3-phosphate dehydrogenase family.</text>
</comment>
<evidence type="ECO:0000259" key="9">
    <source>
        <dbReference type="Pfam" id="PF01266"/>
    </source>
</evidence>
<dbReference type="PANTHER" id="PTHR11985:SF15">
    <property type="entry name" value="GLYCEROL-3-PHOSPHATE DEHYDROGENASE, MITOCHONDRIAL"/>
    <property type="match status" value="1"/>
</dbReference>
<evidence type="ECO:0000256" key="4">
    <source>
        <dbReference type="ARBA" id="ARBA00022630"/>
    </source>
</evidence>
<keyword evidence="11" id="KW-1185">Reference proteome</keyword>
<evidence type="ECO:0000256" key="2">
    <source>
        <dbReference type="ARBA" id="ARBA00007330"/>
    </source>
</evidence>
<proteinExistence type="inferred from homology"/>
<evidence type="ECO:0000256" key="3">
    <source>
        <dbReference type="ARBA" id="ARBA00013029"/>
    </source>
</evidence>
<feature type="compositionally biased region" description="Basic and acidic residues" evidence="8">
    <location>
        <begin position="310"/>
        <end position="321"/>
    </location>
</feature>
<dbReference type="Pfam" id="PF01266">
    <property type="entry name" value="DAO"/>
    <property type="match status" value="1"/>
</dbReference>
<dbReference type="EMBL" id="RBNI01019660">
    <property type="protein sequence ID" value="RUO96794.1"/>
    <property type="molecule type" value="Genomic_DNA"/>
</dbReference>
<dbReference type="GO" id="GO:0006072">
    <property type="term" value="P:glycerol-3-phosphate metabolic process"/>
    <property type="evidence" value="ECO:0007669"/>
    <property type="project" value="UniProtKB-UniRule"/>
</dbReference>
<dbReference type="PANTHER" id="PTHR11985">
    <property type="entry name" value="GLYCEROL-3-PHOSPHATE DEHYDROGENASE"/>
    <property type="match status" value="1"/>
</dbReference>
<dbReference type="PRINTS" id="PR01001">
    <property type="entry name" value="FADG3PDH"/>
</dbReference>
<dbReference type="InterPro" id="IPR036188">
    <property type="entry name" value="FAD/NAD-bd_sf"/>
</dbReference>
<dbReference type="AlphaFoldDB" id="A0A433A287"/>
<feature type="compositionally biased region" description="Basic and acidic residues" evidence="8">
    <location>
        <begin position="1"/>
        <end position="13"/>
    </location>
</feature>
<protein>
    <recommendedName>
        <fullName evidence="3 7">Glycerol-3-phosphate dehydrogenase</fullName>
        <ecNumber evidence="3 7">1.1.5.3</ecNumber>
    </recommendedName>
</protein>
<gene>
    <name evidence="10" type="ORF">BC936DRAFT_141440</name>
</gene>
<dbReference type="Proteomes" id="UP000268093">
    <property type="component" value="Unassembled WGS sequence"/>
</dbReference>
<dbReference type="InterPro" id="IPR000447">
    <property type="entry name" value="G3P_DH_FAD-dep"/>
</dbReference>
<organism evidence="10 11">
    <name type="scientific">Jimgerdemannia flammicorona</name>
    <dbReference type="NCBI Taxonomy" id="994334"/>
    <lineage>
        <taxon>Eukaryota</taxon>
        <taxon>Fungi</taxon>
        <taxon>Fungi incertae sedis</taxon>
        <taxon>Mucoromycota</taxon>
        <taxon>Mucoromycotina</taxon>
        <taxon>Endogonomycetes</taxon>
        <taxon>Endogonales</taxon>
        <taxon>Endogonaceae</taxon>
        <taxon>Jimgerdemannia</taxon>
    </lineage>
</organism>
<comment type="caution">
    <text evidence="10">The sequence shown here is derived from an EMBL/GenBank/DDBJ whole genome shotgun (WGS) entry which is preliminary data.</text>
</comment>
<evidence type="ECO:0000313" key="11">
    <source>
        <dbReference type="Proteomes" id="UP000268093"/>
    </source>
</evidence>
<keyword evidence="4 7" id="KW-0285">Flavoprotein</keyword>
<feature type="domain" description="FAD dependent oxidoreductase" evidence="9">
    <location>
        <begin position="173"/>
        <end position="250"/>
    </location>
</feature>
<sequence length="321" mass="35247">MSVERSDLQRCHGQDFNQSQPLAKSRSVQLPARYIPTHTSQPPFPHSPHTQLLPTMWRQLTRPQKLLAATVLTATVGTSALIYNKSQRERRQHAKYLAAVRDDPLALGSAPSYLPTNTFAHAEPVQLESPADDNKPHALWTPPSRREMLNLLRGLDKDGAKIQDRDENEPPFDLLVVGGGATGAGVTVDAATRGLMVAMVERDDFAAGTSSRSTKLVHGGVRYLQKAIMELDYEQYKLVKEALHERATFLNIAPYLSSALPIMLPVYKCVDNPDHAFTPVGGGKSPISGWAARLTISSPAAKRSKAATSCREEKPLRPSRC</sequence>
<evidence type="ECO:0000256" key="5">
    <source>
        <dbReference type="ARBA" id="ARBA00022827"/>
    </source>
</evidence>
<feature type="region of interest" description="Disordered" evidence="8">
    <location>
        <begin position="302"/>
        <end position="321"/>
    </location>
</feature>
<evidence type="ECO:0000256" key="1">
    <source>
        <dbReference type="ARBA" id="ARBA00001974"/>
    </source>
</evidence>
<keyword evidence="6 7" id="KW-0560">Oxidoreductase</keyword>
<name>A0A433A287_9FUNG</name>
<evidence type="ECO:0000256" key="6">
    <source>
        <dbReference type="ARBA" id="ARBA00023002"/>
    </source>
</evidence>
<dbReference type="InterPro" id="IPR006076">
    <property type="entry name" value="FAD-dep_OxRdtase"/>
</dbReference>